<protein>
    <submittedName>
        <fullName evidence="6">ATP-binding cassette domain-containing protein</fullName>
    </submittedName>
</protein>
<keyword evidence="2" id="KW-0813">Transport</keyword>
<dbReference type="AlphaFoldDB" id="A0A9D2TBI6"/>
<dbReference type="Gene3D" id="3.40.50.300">
    <property type="entry name" value="P-loop containing nucleotide triphosphate hydrolases"/>
    <property type="match status" value="1"/>
</dbReference>
<dbReference type="InterPro" id="IPR003593">
    <property type="entry name" value="AAA+_ATPase"/>
</dbReference>
<dbReference type="Proteomes" id="UP000823886">
    <property type="component" value="Unassembled WGS sequence"/>
</dbReference>
<dbReference type="SUPFAM" id="SSF52540">
    <property type="entry name" value="P-loop containing nucleoside triphosphate hydrolases"/>
    <property type="match status" value="1"/>
</dbReference>
<evidence type="ECO:0000256" key="2">
    <source>
        <dbReference type="ARBA" id="ARBA00022448"/>
    </source>
</evidence>
<dbReference type="PANTHER" id="PTHR43335">
    <property type="entry name" value="ABC TRANSPORTER, ATP-BINDING PROTEIN"/>
    <property type="match status" value="1"/>
</dbReference>
<keyword evidence="4 6" id="KW-0067">ATP-binding</keyword>
<evidence type="ECO:0000256" key="3">
    <source>
        <dbReference type="ARBA" id="ARBA00022741"/>
    </source>
</evidence>
<comment type="caution">
    <text evidence="6">The sequence shown here is derived from an EMBL/GenBank/DDBJ whole genome shotgun (WGS) entry which is preliminary data.</text>
</comment>
<gene>
    <name evidence="6" type="ORF">H9753_03410</name>
</gene>
<evidence type="ECO:0000313" key="7">
    <source>
        <dbReference type="Proteomes" id="UP000823886"/>
    </source>
</evidence>
<accession>A0A9D2TBI6</accession>
<dbReference type="PANTHER" id="PTHR43335:SF8">
    <property type="entry name" value="ABC TRANSPORTER, ATP-BINDING PROTEIN"/>
    <property type="match status" value="1"/>
</dbReference>
<dbReference type="SMART" id="SM00382">
    <property type="entry name" value="AAA"/>
    <property type="match status" value="1"/>
</dbReference>
<feature type="domain" description="ABC transporter" evidence="5">
    <location>
        <begin position="7"/>
        <end position="234"/>
    </location>
</feature>
<evidence type="ECO:0000259" key="5">
    <source>
        <dbReference type="PROSITE" id="PS50893"/>
    </source>
</evidence>
<comment type="similarity">
    <text evidence="1">Belongs to the ABC transporter superfamily.</text>
</comment>
<dbReference type="Pfam" id="PF00005">
    <property type="entry name" value="ABC_tran"/>
    <property type="match status" value="1"/>
</dbReference>
<evidence type="ECO:0000313" key="6">
    <source>
        <dbReference type="EMBL" id="HJC62653.1"/>
    </source>
</evidence>
<name>A0A9D2TBI6_9FIRM</name>
<reference evidence="6" key="1">
    <citation type="journal article" date="2021" name="PeerJ">
        <title>Extensive microbial diversity within the chicken gut microbiome revealed by metagenomics and culture.</title>
        <authorList>
            <person name="Gilroy R."/>
            <person name="Ravi A."/>
            <person name="Getino M."/>
            <person name="Pursley I."/>
            <person name="Horton D.L."/>
            <person name="Alikhan N.F."/>
            <person name="Baker D."/>
            <person name="Gharbi K."/>
            <person name="Hall N."/>
            <person name="Watson M."/>
            <person name="Adriaenssens E.M."/>
            <person name="Foster-Nyarko E."/>
            <person name="Jarju S."/>
            <person name="Secka A."/>
            <person name="Antonio M."/>
            <person name="Oren A."/>
            <person name="Chaudhuri R.R."/>
            <person name="La Ragione R."/>
            <person name="Hildebrand F."/>
            <person name="Pallen M.J."/>
        </authorList>
    </citation>
    <scope>NUCLEOTIDE SEQUENCE</scope>
    <source>
        <strain evidence="6">ChiBcec2-3848</strain>
    </source>
</reference>
<proteinExistence type="inferred from homology"/>
<dbReference type="EMBL" id="DWVZ01000042">
    <property type="protein sequence ID" value="HJC62653.1"/>
    <property type="molecule type" value="Genomic_DNA"/>
</dbReference>
<dbReference type="InterPro" id="IPR027417">
    <property type="entry name" value="P-loop_NTPase"/>
</dbReference>
<dbReference type="GO" id="GO:0016887">
    <property type="term" value="F:ATP hydrolysis activity"/>
    <property type="evidence" value="ECO:0007669"/>
    <property type="project" value="InterPro"/>
</dbReference>
<sequence length="322" mass="35222">MNNDSIILTSNLTKLYAGKPAVSSLHMHVKKGDIYGFIGRNGSGKSTTLKMLCGLAAPSEGTVQLFGKPLHLESVRRRIGVLIESAGLEPDCSAYENMYLKALFMGIPEPEPEILRLLASVGLNPQDKKAAKKFSMGMKQRLGIAMALLGGPDLLILDEPINGLDPEGMNQIRQLLIDLNQKKGITILVSSHILGELSKMATRYGILKDGCLIREISAQELASQCRDYLYLKTSDSKTAAVLLEQRLGIRSYEVHPEGEIRIFSSVDSSAVTSVLSEAGIAVYAIYPHQQDLEEYFLSLMGRETSETGTENSRARKGGRRHA</sequence>
<evidence type="ECO:0000256" key="1">
    <source>
        <dbReference type="ARBA" id="ARBA00005417"/>
    </source>
</evidence>
<dbReference type="PROSITE" id="PS50893">
    <property type="entry name" value="ABC_TRANSPORTER_2"/>
    <property type="match status" value="1"/>
</dbReference>
<dbReference type="InterPro" id="IPR003439">
    <property type="entry name" value="ABC_transporter-like_ATP-bd"/>
</dbReference>
<evidence type="ECO:0000256" key="4">
    <source>
        <dbReference type="ARBA" id="ARBA00022840"/>
    </source>
</evidence>
<keyword evidence="3" id="KW-0547">Nucleotide-binding</keyword>
<reference evidence="6" key="2">
    <citation type="submission" date="2021-04" db="EMBL/GenBank/DDBJ databases">
        <authorList>
            <person name="Gilroy R."/>
        </authorList>
    </citation>
    <scope>NUCLEOTIDE SEQUENCE</scope>
    <source>
        <strain evidence="6">ChiBcec2-3848</strain>
    </source>
</reference>
<organism evidence="6 7">
    <name type="scientific">Candidatus Blautia merdavium</name>
    <dbReference type="NCBI Taxonomy" id="2838494"/>
    <lineage>
        <taxon>Bacteria</taxon>
        <taxon>Bacillati</taxon>
        <taxon>Bacillota</taxon>
        <taxon>Clostridia</taxon>
        <taxon>Lachnospirales</taxon>
        <taxon>Lachnospiraceae</taxon>
        <taxon>Blautia</taxon>
    </lineage>
</organism>
<dbReference type="GO" id="GO:0005524">
    <property type="term" value="F:ATP binding"/>
    <property type="evidence" value="ECO:0007669"/>
    <property type="project" value="UniProtKB-KW"/>
</dbReference>